<gene>
    <name evidence="11" type="ORF">FO440_18520</name>
</gene>
<comment type="caution">
    <text evidence="11">The sequence shown here is derived from an EMBL/GenBank/DDBJ whole genome shotgun (WGS) entry which is preliminary data.</text>
</comment>
<dbReference type="PROSITE" id="PS51068">
    <property type="entry name" value="FPG_CAT"/>
    <property type="match status" value="1"/>
</dbReference>
<dbReference type="Pfam" id="PF06831">
    <property type="entry name" value="H2TH"/>
    <property type="match status" value="1"/>
</dbReference>
<evidence type="ECO:0000256" key="1">
    <source>
        <dbReference type="ARBA" id="ARBA00001668"/>
    </source>
</evidence>
<name>A0A556MIP0_9SPHI</name>
<keyword evidence="3" id="KW-0227">DNA damage</keyword>
<dbReference type="GO" id="GO:0003906">
    <property type="term" value="F:DNA-(apurinic or apyrimidinic site) endonuclease activity"/>
    <property type="evidence" value="ECO:0007669"/>
    <property type="project" value="InterPro"/>
</dbReference>
<feature type="domain" description="Formamidopyrimidine-DNA glycosylase catalytic" evidence="10">
    <location>
        <begin position="2"/>
        <end position="97"/>
    </location>
</feature>
<dbReference type="Gene3D" id="3.20.190.10">
    <property type="entry name" value="MutM-like, N-terminal"/>
    <property type="match status" value="1"/>
</dbReference>
<keyword evidence="9" id="KW-0326">Glycosidase</keyword>
<dbReference type="SUPFAM" id="SSF81624">
    <property type="entry name" value="N-terminal domain of MutM-like DNA repair proteins"/>
    <property type="match status" value="1"/>
</dbReference>
<dbReference type="GO" id="GO:0008270">
    <property type="term" value="F:zinc ion binding"/>
    <property type="evidence" value="ECO:0007669"/>
    <property type="project" value="InterPro"/>
</dbReference>
<keyword evidence="6" id="KW-0234">DNA repair</keyword>
<evidence type="ECO:0000256" key="7">
    <source>
        <dbReference type="ARBA" id="ARBA00023239"/>
    </source>
</evidence>
<evidence type="ECO:0000313" key="11">
    <source>
        <dbReference type="EMBL" id="TSJ39733.1"/>
    </source>
</evidence>
<evidence type="ECO:0000256" key="5">
    <source>
        <dbReference type="ARBA" id="ARBA00023125"/>
    </source>
</evidence>
<keyword evidence="12" id="KW-1185">Reference proteome</keyword>
<dbReference type="Proteomes" id="UP000318733">
    <property type="component" value="Unassembled WGS sequence"/>
</dbReference>
<dbReference type="AlphaFoldDB" id="A0A556MIP0"/>
<dbReference type="InterPro" id="IPR010979">
    <property type="entry name" value="Ribosomal_uS13-like_H2TH"/>
</dbReference>
<dbReference type="GO" id="GO:0006284">
    <property type="term" value="P:base-excision repair"/>
    <property type="evidence" value="ECO:0007669"/>
    <property type="project" value="InterPro"/>
</dbReference>
<dbReference type="EMBL" id="VLPK01000003">
    <property type="protein sequence ID" value="TSJ39733.1"/>
    <property type="molecule type" value="Genomic_DNA"/>
</dbReference>
<dbReference type="PANTHER" id="PTHR22993">
    <property type="entry name" value="FORMAMIDOPYRIMIDINE-DNA GLYCOSYLASE"/>
    <property type="match status" value="1"/>
</dbReference>
<evidence type="ECO:0000259" key="10">
    <source>
        <dbReference type="PROSITE" id="PS51068"/>
    </source>
</evidence>
<dbReference type="RefSeq" id="WP_144249770.1">
    <property type="nucleotide sequence ID" value="NZ_VLPK01000003.1"/>
</dbReference>
<evidence type="ECO:0000256" key="2">
    <source>
        <dbReference type="ARBA" id="ARBA00009409"/>
    </source>
</evidence>
<evidence type="ECO:0000256" key="6">
    <source>
        <dbReference type="ARBA" id="ARBA00023204"/>
    </source>
</evidence>
<dbReference type="GO" id="GO:0003684">
    <property type="term" value="F:damaged DNA binding"/>
    <property type="evidence" value="ECO:0007669"/>
    <property type="project" value="InterPro"/>
</dbReference>
<dbReference type="SUPFAM" id="SSF46946">
    <property type="entry name" value="S13-like H2TH domain"/>
    <property type="match status" value="1"/>
</dbReference>
<evidence type="ECO:0000313" key="12">
    <source>
        <dbReference type="Proteomes" id="UP000318733"/>
    </source>
</evidence>
<reference evidence="11 12" key="1">
    <citation type="submission" date="2019-07" db="EMBL/GenBank/DDBJ databases">
        <authorList>
            <person name="Huq M.A."/>
        </authorList>
    </citation>
    <scope>NUCLEOTIDE SEQUENCE [LARGE SCALE GENOMIC DNA]</scope>
    <source>
        <strain evidence="11 12">MAH-19</strain>
    </source>
</reference>
<dbReference type="SMART" id="SM01232">
    <property type="entry name" value="H2TH"/>
    <property type="match status" value="1"/>
</dbReference>
<dbReference type="OrthoDB" id="9800855at2"/>
<comment type="similarity">
    <text evidence="2">Belongs to the FPG family.</text>
</comment>
<dbReference type="InterPro" id="IPR012319">
    <property type="entry name" value="FPG_cat"/>
</dbReference>
<dbReference type="GO" id="GO:0016829">
    <property type="term" value="F:lyase activity"/>
    <property type="evidence" value="ECO:0007669"/>
    <property type="project" value="UniProtKB-KW"/>
</dbReference>
<protein>
    <submittedName>
        <fullName evidence="11">Formamidopyrimidine-DNA glycosylase</fullName>
    </submittedName>
</protein>
<evidence type="ECO:0000256" key="3">
    <source>
        <dbReference type="ARBA" id="ARBA00022763"/>
    </source>
</evidence>
<proteinExistence type="inferred from homology"/>
<dbReference type="Pfam" id="PF01149">
    <property type="entry name" value="Fapy_DNA_glyco"/>
    <property type="match status" value="1"/>
</dbReference>
<dbReference type="PANTHER" id="PTHR22993:SF9">
    <property type="entry name" value="FORMAMIDOPYRIMIDINE-DNA GLYCOSYLASE"/>
    <property type="match status" value="1"/>
</dbReference>
<dbReference type="InterPro" id="IPR035937">
    <property type="entry name" value="FPG_N"/>
</dbReference>
<comment type="catalytic activity">
    <reaction evidence="1">
        <text>Hydrolysis of DNA containing ring-opened 7-methylguanine residues, releasing 2,6-diamino-4-hydroxy-5-(N-methyl)formamidopyrimidine.</text>
        <dbReference type="EC" id="3.2.2.23"/>
    </reaction>
</comment>
<dbReference type="InterPro" id="IPR015886">
    <property type="entry name" value="H2TH_FPG"/>
</dbReference>
<evidence type="ECO:0000256" key="9">
    <source>
        <dbReference type="ARBA" id="ARBA00023295"/>
    </source>
</evidence>
<dbReference type="GO" id="GO:0008534">
    <property type="term" value="F:oxidized purine nucleobase lesion DNA N-glycosylase activity"/>
    <property type="evidence" value="ECO:0007669"/>
    <property type="project" value="UniProtKB-EC"/>
</dbReference>
<keyword evidence="4" id="KW-0378">Hydrolase</keyword>
<sequence length="257" mass="28159">MAELPDLTVFAQILTRKFKGKVLEHVEVTVAKKLNVTVAELKSALEGRELSGVSREGKTLQFHFSGGQVLGLHLMLRGELISLDGDETPRFQIMAFHFKGGGGFAVVDLQKAATPTLQPKPAKSPDSLALDKTTFVALLAKKRSVIKTLLMDPKVMRGIGNSYTDEILYHARISPFSVANAIPEKDAVRLFKSIRVVLEKAIADIAEANGDELTGELRDFMAIHNPALKVTAKGEEIIKDKIGGRTTYYTKAQQLFV</sequence>
<accession>A0A556MIP0</accession>
<dbReference type="SMART" id="SM00898">
    <property type="entry name" value="Fapy_DNA_glyco"/>
    <property type="match status" value="1"/>
</dbReference>
<keyword evidence="8" id="KW-0511">Multifunctional enzyme</keyword>
<evidence type="ECO:0000256" key="4">
    <source>
        <dbReference type="ARBA" id="ARBA00022801"/>
    </source>
</evidence>
<evidence type="ECO:0000256" key="8">
    <source>
        <dbReference type="ARBA" id="ARBA00023268"/>
    </source>
</evidence>
<organism evidence="11 12">
    <name type="scientific">Mucilaginibacter corticis</name>
    <dbReference type="NCBI Taxonomy" id="2597670"/>
    <lineage>
        <taxon>Bacteria</taxon>
        <taxon>Pseudomonadati</taxon>
        <taxon>Bacteroidota</taxon>
        <taxon>Sphingobacteriia</taxon>
        <taxon>Sphingobacteriales</taxon>
        <taxon>Sphingobacteriaceae</taxon>
        <taxon>Mucilaginibacter</taxon>
    </lineage>
</organism>
<keyword evidence="5" id="KW-0238">DNA-binding</keyword>
<keyword evidence="7" id="KW-0456">Lyase</keyword>
<dbReference type="Gene3D" id="1.10.8.50">
    <property type="match status" value="1"/>
</dbReference>